<keyword evidence="1" id="KW-0472">Membrane</keyword>
<feature type="transmembrane region" description="Helical" evidence="1">
    <location>
        <begin position="168"/>
        <end position="188"/>
    </location>
</feature>
<evidence type="ECO:0000313" key="3">
    <source>
        <dbReference type="Proteomes" id="UP001501116"/>
    </source>
</evidence>
<dbReference type="EMBL" id="BAAANN010000007">
    <property type="protein sequence ID" value="GAA1952229.1"/>
    <property type="molecule type" value="Genomic_DNA"/>
</dbReference>
<organism evidence="2 3">
    <name type="scientific">Amycolatopsis minnesotensis</name>
    <dbReference type="NCBI Taxonomy" id="337894"/>
    <lineage>
        <taxon>Bacteria</taxon>
        <taxon>Bacillati</taxon>
        <taxon>Actinomycetota</taxon>
        <taxon>Actinomycetes</taxon>
        <taxon>Pseudonocardiales</taxon>
        <taxon>Pseudonocardiaceae</taxon>
        <taxon>Amycolatopsis</taxon>
    </lineage>
</organism>
<proteinExistence type="predicted"/>
<name>A0ABN2QGY5_9PSEU</name>
<keyword evidence="1" id="KW-0812">Transmembrane</keyword>
<accession>A0ABN2QGY5</accession>
<keyword evidence="1" id="KW-1133">Transmembrane helix</keyword>
<dbReference type="Proteomes" id="UP001501116">
    <property type="component" value="Unassembled WGS sequence"/>
</dbReference>
<feature type="transmembrane region" description="Helical" evidence="1">
    <location>
        <begin position="249"/>
        <end position="269"/>
    </location>
</feature>
<dbReference type="Pfam" id="PF12730">
    <property type="entry name" value="ABC2_membrane_4"/>
    <property type="match status" value="1"/>
</dbReference>
<reference evidence="2 3" key="1">
    <citation type="journal article" date="2019" name="Int. J. Syst. Evol. Microbiol.">
        <title>The Global Catalogue of Microorganisms (GCM) 10K type strain sequencing project: providing services to taxonomists for standard genome sequencing and annotation.</title>
        <authorList>
            <consortium name="The Broad Institute Genomics Platform"/>
            <consortium name="The Broad Institute Genome Sequencing Center for Infectious Disease"/>
            <person name="Wu L."/>
            <person name="Ma J."/>
        </authorList>
    </citation>
    <scope>NUCLEOTIDE SEQUENCE [LARGE SCALE GENOMIC DNA]</scope>
    <source>
        <strain evidence="2 3">JCM 14545</strain>
    </source>
</reference>
<evidence type="ECO:0000256" key="1">
    <source>
        <dbReference type="SAM" id="Phobius"/>
    </source>
</evidence>
<feature type="transmembrane region" description="Helical" evidence="1">
    <location>
        <begin position="195"/>
        <end position="216"/>
    </location>
</feature>
<evidence type="ECO:0000313" key="2">
    <source>
        <dbReference type="EMBL" id="GAA1952229.1"/>
    </source>
</evidence>
<dbReference type="PANTHER" id="PTHR37305">
    <property type="entry name" value="INTEGRAL MEMBRANE PROTEIN-RELATED"/>
    <property type="match status" value="1"/>
</dbReference>
<sequence length="275" mass="28179">MTTSLSATTGPRVPGLGATFSSEWTKLRTVRSTWATLGVALLVSVGLSLLFTLANAASFDELSTQQRAAFTPGDTSMVGMSLGLILFAVFGVLLVSGEYASGMIRLSLTITPKRGRVLTSKVLLAFAVAFTGGTLFAVVSFGGGQAMLGGDGLPHLGFGDPGVLRAMFGWGLQAAGFALIAVALGVLLRSAAGAIATSIGIIFAPLIVSGLLSDWLREHIMAYLPSSAAGFLGAIEPDVHSPEYLTPGIAGLVLAGWVVVLLGAAHLVMRSRDSG</sequence>
<feature type="transmembrane region" description="Helical" evidence="1">
    <location>
        <begin position="77"/>
        <end position="101"/>
    </location>
</feature>
<protein>
    <submittedName>
        <fullName evidence="2">ABC transporter permease subunit</fullName>
    </submittedName>
</protein>
<comment type="caution">
    <text evidence="2">The sequence shown here is derived from an EMBL/GenBank/DDBJ whole genome shotgun (WGS) entry which is preliminary data.</text>
</comment>
<dbReference type="PANTHER" id="PTHR37305:SF1">
    <property type="entry name" value="MEMBRANE PROTEIN"/>
    <property type="match status" value="1"/>
</dbReference>
<feature type="transmembrane region" description="Helical" evidence="1">
    <location>
        <begin position="34"/>
        <end position="57"/>
    </location>
</feature>
<keyword evidence="3" id="KW-1185">Reference proteome</keyword>
<feature type="transmembrane region" description="Helical" evidence="1">
    <location>
        <begin position="122"/>
        <end position="148"/>
    </location>
</feature>
<gene>
    <name evidence="2" type="ORF">GCM10009754_21450</name>
</gene>
<dbReference type="RefSeq" id="WP_344416267.1">
    <property type="nucleotide sequence ID" value="NZ_BAAANN010000007.1"/>
</dbReference>